<keyword evidence="3" id="KW-1185">Reference proteome</keyword>
<dbReference type="EMBL" id="QRAP01000001">
    <property type="protein sequence ID" value="RDK96911.1"/>
    <property type="molecule type" value="Genomic_DNA"/>
</dbReference>
<feature type="signal peptide" evidence="1">
    <location>
        <begin position="1"/>
        <end position="18"/>
    </location>
</feature>
<comment type="caution">
    <text evidence="2">The sequence shown here is derived from an EMBL/GenBank/DDBJ whole genome shotgun (WGS) entry which is preliminary data.</text>
</comment>
<evidence type="ECO:0000256" key="1">
    <source>
        <dbReference type="SAM" id="SignalP"/>
    </source>
</evidence>
<feature type="chain" id="PRO_5016811364" description="VCBS repeat protein" evidence="1">
    <location>
        <begin position="19"/>
        <end position="394"/>
    </location>
</feature>
<dbReference type="RefSeq" id="WP_115456689.1">
    <property type="nucleotide sequence ID" value="NZ_QRAP01000001.1"/>
</dbReference>
<sequence>MKQTALTLLLFLAFDAAAGESGIAFQPQNVPPETVRSLLAAFGKDKGSLLEKEKASENHLYLPFEHGQHQGLPILFGDLNHDGKADALVPFTWEGLSDIGGPGRDWYNYYAIYLQDKNGWKMSGKVLTSTSAAETLRTFDRIENGVIYGKITPRSAQGASGAPREWVLRSHPGKRDALIPLPVPARLAVPLVLDLDKEMPLTPDMLAIVLGKPVNIGNNYNLIGGDCAAHPDWKYYQYENAAFNVGLNGVGVSNFIGIPHNLTMTLGGMTITGKTSAYALISALSASYSFSVLRKSPTADSDPDPVSNYFDDARDIYAMNIPYYIQGYEAWAKLDDAAKENEDDRQASFTRQFYYTTEIDVTPPSDNGALLEFYFMGEKMVALQVVYNNDEPCD</sequence>
<dbReference type="OrthoDB" id="1253809at2"/>
<evidence type="ECO:0008006" key="4">
    <source>
        <dbReference type="Google" id="ProtNLM"/>
    </source>
</evidence>
<name>A0A370R3B8_9GAMM</name>
<organism evidence="2 3">
    <name type="scientific">Enterobacillus tribolii</name>
    <dbReference type="NCBI Taxonomy" id="1487935"/>
    <lineage>
        <taxon>Bacteria</taxon>
        <taxon>Pseudomonadati</taxon>
        <taxon>Pseudomonadota</taxon>
        <taxon>Gammaproteobacteria</taxon>
        <taxon>Enterobacterales</taxon>
        <taxon>Hafniaceae</taxon>
        <taxon>Enterobacillus</taxon>
    </lineage>
</organism>
<evidence type="ECO:0000313" key="3">
    <source>
        <dbReference type="Proteomes" id="UP000254848"/>
    </source>
</evidence>
<evidence type="ECO:0000313" key="2">
    <source>
        <dbReference type="EMBL" id="RDK96911.1"/>
    </source>
</evidence>
<proteinExistence type="predicted"/>
<dbReference type="AlphaFoldDB" id="A0A370R3B8"/>
<reference evidence="2 3" key="1">
    <citation type="submission" date="2018-07" db="EMBL/GenBank/DDBJ databases">
        <title>Genomic Encyclopedia of Type Strains, Phase IV (KMG-IV): sequencing the most valuable type-strain genomes for metagenomic binning, comparative biology and taxonomic classification.</title>
        <authorList>
            <person name="Goeker M."/>
        </authorList>
    </citation>
    <scope>NUCLEOTIDE SEQUENCE [LARGE SCALE GENOMIC DNA]</scope>
    <source>
        <strain evidence="2 3">DSM 103736</strain>
    </source>
</reference>
<gene>
    <name evidence="2" type="ORF">C8D90_101347</name>
</gene>
<protein>
    <recommendedName>
        <fullName evidence="4">VCBS repeat protein</fullName>
    </recommendedName>
</protein>
<accession>A0A370R3B8</accession>
<dbReference type="Proteomes" id="UP000254848">
    <property type="component" value="Unassembled WGS sequence"/>
</dbReference>
<keyword evidence="1" id="KW-0732">Signal</keyword>